<gene>
    <name evidence="2" type="ORF">GCM10010365_31600</name>
</gene>
<name>A0A918PHH2_9ACTN</name>
<sequence length="63" mass="6968">MRIDADQVRQAVQEASDDRLFPMPTPPRRVDAQAGQKDQEALTAKEMVDKTQQVKSAAEQANG</sequence>
<reference evidence="2" key="2">
    <citation type="submission" date="2020-09" db="EMBL/GenBank/DDBJ databases">
        <authorList>
            <person name="Sun Q."/>
            <person name="Ohkuma M."/>
        </authorList>
    </citation>
    <scope>NUCLEOTIDE SEQUENCE</scope>
    <source>
        <strain evidence="2">JCM 4815</strain>
    </source>
</reference>
<evidence type="ECO:0000313" key="2">
    <source>
        <dbReference type="EMBL" id="GGZ10083.1"/>
    </source>
</evidence>
<dbReference type="RefSeq" id="WP_189859435.1">
    <property type="nucleotide sequence ID" value="NZ_BMVW01000005.1"/>
</dbReference>
<reference evidence="2" key="1">
    <citation type="journal article" date="2014" name="Int. J. Syst. Evol. Microbiol.">
        <title>Complete genome sequence of Corynebacterium casei LMG S-19264T (=DSM 44701T), isolated from a smear-ripened cheese.</title>
        <authorList>
            <consortium name="US DOE Joint Genome Institute (JGI-PGF)"/>
            <person name="Walter F."/>
            <person name="Albersmeier A."/>
            <person name="Kalinowski J."/>
            <person name="Ruckert C."/>
        </authorList>
    </citation>
    <scope>NUCLEOTIDE SEQUENCE</scope>
    <source>
        <strain evidence="2">JCM 4815</strain>
    </source>
</reference>
<accession>A0A918PHH2</accession>
<evidence type="ECO:0000313" key="3">
    <source>
        <dbReference type="Proteomes" id="UP000622166"/>
    </source>
</evidence>
<feature type="region of interest" description="Disordered" evidence="1">
    <location>
        <begin position="1"/>
        <end position="40"/>
    </location>
</feature>
<dbReference type="AlphaFoldDB" id="A0A918PHH2"/>
<dbReference type="Proteomes" id="UP000622166">
    <property type="component" value="Unassembled WGS sequence"/>
</dbReference>
<comment type="caution">
    <text evidence="2">The sequence shown here is derived from an EMBL/GenBank/DDBJ whole genome shotgun (WGS) entry which is preliminary data.</text>
</comment>
<protein>
    <submittedName>
        <fullName evidence="2">Uncharacterized protein</fullName>
    </submittedName>
</protein>
<dbReference type="EMBL" id="BMVW01000005">
    <property type="protein sequence ID" value="GGZ10083.1"/>
    <property type="molecule type" value="Genomic_DNA"/>
</dbReference>
<organism evidence="2 3">
    <name type="scientific">Streptomyces poonensis</name>
    <dbReference type="NCBI Taxonomy" id="68255"/>
    <lineage>
        <taxon>Bacteria</taxon>
        <taxon>Bacillati</taxon>
        <taxon>Actinomycetota</taxon>
        <taxon>Actinomycetes</taxon>
        <taxon>Kitasatosporales</taxon>
        <taxon>Streptomycetaceae</taxon>
        <taxon>Streptomyces</taxon>
    </lineage>
</organism>
<keyword evidence="3" id="KW-1185">Reference proteome</keyword>
<proteinExistence type="predicted"/>
<evidence type="ECO:0000256" key="1">
    <source>
        <dbReference type="SAM" id="MobiDB-lite"/>
    </source>
</evidence>